<dbReference type="EMBL" id="JARTFS010000005">
    <property type="protein sequence ID" value="MED4401201.1"/>
    <property type="molecule type" value="Genomic_DNA"/>
</dbReference>
<accession>A0ABU6NZA8</accession>
<dbReference type="GeneID" id="301143554"/>
<dbReference type="RefSeq" id="WP_169800497.1">
    <property type="nucleotide sequence ID" value="NZ_JARTFQ010000007.1"/>
</dbReference>
<evidence type="ECO:0000313" key="1">
    <source>
        <dbReference type="EMBL" id="MED4401201.1"/>
    </source>
</evidence>
<name>A0ABU6NZA8_9BACI</name>
<evidence type="ECO:0000313" key="2">
    <source>
        <dbReference type="Proteomes" id="UP001342826"/>
    </source>
</evidence>
<reference evidence="1 2" key="1">
    <citation type="submission" date="2023-03" db="EMBL/GenBank/DDBJ databases">
        <title>Bacillus Genome Sequencing.</title>
        <authorList>
            <person name="Dunlap C."/>
        </authorList>
    </citation>
    <scope>NUCLEOTIDE SEQUENCE [LARGE SCALE GENOMIC DNA]</scope>
    <source>
        <strain evidence="1 2">NRS-1717</strain>
    </source>
</reference>
<organism evidence="1 2">
    <name type="scientific">Metabacillus fastidiosus</name>
    <dbReference type="NCBI Taxonomy" id="1458"/>
    <lineage>
        <taxon>Bacteria</taxon>
        <taxon>Bacillati</taxon>
        <taxon>Bacillota</taxon>
        <taxon>Bacilli</taxon>
        <taxon>Bacillales</taxon>
        <taxon>Bacillaceae</taxon>
        <taxon>Metabacillus</taxon>
    </lineage>
</organism>
<sequence length="53" mass="6556">MKEKHITRQTYYYDHDGEKETMEQLMDSFSSGVVEQQYEQNFLQEHLRLRRDS</sequence>
<keyword evidence="2" id="KW-1185">Reference proteome</keyword>
<protein>
    <submittedName>
        <fullName evidence="1">Uncharacterized protein</fullName>
    </submittedName>
</protein>
<gene>
    <name evidence="1" type="ORF">P9271_07615</name>
</gene>
<comment type="caution">
    <text evidence="1">The sequence shown here is derived from an EMBL/GenBank/DDBJ whole genome shotgun (WGS) entry which is preliminary data.</text>
</comment>
<proteinExistence type="predicted"/>
<dbReference type="Proteomes" id="UP001342826">
    <property type="component" value="Unassembled WGS sequence"/>
</dbReference>